<keyword evidence="2" id="KW-1185">Reference proteome</keyword>
<dbReference type="EMBL" id="JBHTHR010001430">
    <property type="protein sequence ID" value="MFD0804183.1"/>
    <property type="molecule type" value="Genomic_DNA"/>
</dbReference>
<proteinExistence type="predicted"/>
<name>A0ABW3BL96_9ACTN</name>
<evidence type="ECO:0000313" key="1">
    <source>
        <dbReference type="EMBL" id="MFD0804183.1"/>
    </source>
</evidence>
<reference evidence="2" key="1">
    <citation type="journal article" date="2019" name="Int. J. Syst. Evol. Microbiol.">
        <title>The Global Catalogue of Microorganisms (GCM) 10K type strain sequencing project: providing services to taxonomists for standard genome sequencing and annotation.</title>
        <authorList>
            <consortium name="The Broad Institute Genomics Platform"/>
            <consortium name="The Broad Institute Genome Sequencing Center for Infectious Disease"/>
            <person name="Wu L."/>
            <person name="Ma J."/>
        </authorList>
    </citation>
    <scope>NUCLEOTIDE SEQUENCE [LARGE SCALE GENOMIC DNA]</scope>
    <source>
        <strain evidence="2">CCUG 63369</strain>
    </source>
</reference>
<accession>A0ABW3BL96</accession>
<comment type="caution">
    <text evidence="1">The sequence shown here is derived from an EMBL/GenBank/DDBJ whole genome shotgun (WGS) entry which is preliminary data.</text>
</comment>
<organism evidence="1 2">
    <name type="scientific">Streptomonospora algeriensis</name>
    <dbReference type="NCBI Taxonomy" id="995084"/>
    <lineage>
        <taxon>Bacteria</taxon>
        <taxon>Bacillati</taxon>
        <taxon>Actinomycetota</taxon>
        <taxon>Actinomycetes</taxon>
        <taxon>Streptosporangiales</taxon>
        <taxon>Nocardiopsidaceae</taxon>
        <taxon>Streptomonospora</taxon>
    </lineage>
</organism>
<dbReference type="Proteomes" id="UP001596956">
    <property type="component" value="Unassembled WGS sequence"/>
</dbReference>
<evidence type="ECO:0000313" key="2">
    <source>
        <dbReference type="Proteomes" id="UP001596956"/>
    </source>
</evidence>
<gene>
    <name evidence="1" type="ORF">ACFQZU_23100</name>
</gene>
<feature type="non-terminal residue" evidence="1">
    <location>
        <position position="137"/>
    </location>
</feature>
<sequence>MSALVVRCPASSRFCSEETHSALCSRLSSRAPGASAHEFGDQVVARLGVAAAHVAVHPVLKPRDLLCGRGLVLGRHRAKRQLGSTVAAAHRRRHVLGLQPQQVPDHLSGQPARQALHQVGAAFGDEAVDDARRALAD</sequence>
<protein>
    <submittedName>
        <fullName evidence="1">Uncharacterized protein</fullName>
    </submittedName>
</protein>